<dbReference type="PATRIC" id="fig|76936.10.peg.632"/>
<keyword evidence="4 6" id="KW-0949">S-adenosyl-L-methionine</keyword>
<evidence type="ECO:0000256" key="1">
    <source>
        <dbReference type="ARBA" id="ARBA00022490"/>
    </source>
</evidence>
<evidence type="ECO:0000256" key="4">
    <source>
        <dbReference type="ARBA" id="ARBA00022691"/>
    </source>
</evidence>
<feature type="binding site" evidence="6">
    <location>
        <position position="142"/>
    </location>
    <ligand>
        <name>S-adenosyl-L-methionine</name>
        <dbReference type="ChEBI" id="CHEBI:59789"/>
    </ligand>
</feature>
<feature type="domain" description="tRNA/rRNA methyltransferase SpoU type" evidence="7">
    <location>
        <begin position="43"/>
        <end position="183"/>
    </location>
</feature>
<proteinExistence type="inferred from homology"/>
<dbReference type="GO" id="GO:0002130">
    <property type="term" value="P:wobble position ribose methylation"/>
    <property type="evidence" value="ECO:0007669"/>
    <property type="project" value="TreeGrafter"/>
</dbReference>
<dbReference type="InterPro" id="IPR029026">
    <property type="entry name" value="tRNA_m1G_MTases_N"/>
</dbReference>
<comment type="catalytic activity">
    <reaction evidence="6">
        <text>5-carboxymethylaminomethyluridine(34) in tRNA(Leu) + S-adenosyl-L-methionine = 5-carboxymethylaminomethyl-2'-O-methyluridine(34) in tRNA(Leu) + S-adenosyl-L-homocysteine + H(+)</text>
        <dbReference type="Rhea" id="RHEA:43088"/>
        <dbReference type="Rhea" id="RHEA-COMP:10333"/>
        <dbReference type="Rhea" id="RHEA-COMP:10334"/>
        <dbReference type="ChEBI" id="CHEBI:15378"/>
        <dbReference type="ChEBI" id="CHEBI:57856"/>
        <dbReference type="ChEBI" id="CHEBI:59789"/>
        <dbReference type="ChEBI" id="CHEBI:74508"/>
        <dbReference type="ChEBI" id="CHEBI:74511"/>
        <dbReference type="EC" id="2.1.1.207"/>
    </reaction>
</comment>
<dbReference type="SUPFAM" id="SSF75217">
    <property type="entry name" value="alpha/beta knot"/>
    <property type="match status" value="1"/>
</dbReference>
<dbReference type="Pfam" id="PF00588">
    <property type="entry name" value="SpoU_methylase"/>
    <property type="match status" value="1"/>
</dbReference>
<dbReference type="HAMAP" id="MF_01885">
    <property type="entry name" value="tRNA_methyltr_TrmL"/>
    <property type="match status" value="1"/>
</dbReference>
<evidence type="ECO:0000313" key="8">
    <source>
        <dbReference type="EMBL" id="CUU39533.1"/>
    </source>
</evidence>
<dbReference type="EMBL" id="LN907858">
    <property type="protein sequence ID" value="CUU39533.1"/>
    <property type="molecule type" value="Genomic_DNA"/>
</dbReference>
<dbReference type="PANTHER" id="PTHR42971:SF1">
    <property type="entry name" value="TRNA (CYTIDINE(34)-2'-O)-METHYLTRANSFERASE"/>
    <property type="match status" value="1"/>
</dbReference>
<keyword evidence="3 6" id="KW-0808">Transferase</keyword>
<evidence type="ECO:0000313" key="9">
    <source>
        <dbReference type="Proteomes" id="UP000064525"/>
    </source>
</evidence>
<keyword evidence="2 6" id="KW-0489">Methyltransferase</keyword>
<dbReference type="InterPro" id="IPR001537">
    <property type="entry name" value="SpoU_MeTrfase"/>
</dbReference>
<evidence type="ECO:0000256" key="6">
    <source>
        <dbReference type="HAMAP-Rule" id="MF_01885"/>
    </source>
</evidence>
<dbReference type="AlphaFoldDB" id="A0A0S4PTE8"/>
<dbReference type="GO" id="GO:0003723">
    <property type="term" value="F:RNA binding"/>
    <property type="evidence" value="ECO:0007669"/>
    <property type="project" value="InterPro"/>
</dbReference>
<dbReference type="Proteomes" id="UP000064525">
    <property type="component" value="Chromosome I"/>
</dbReference>
<evidence type="ECO:0000256" key="3">
    <source>
        <dbReference type="ARBA" id="ARBA00022679"/>
    </source>
</evidence>
<reference evidence="9" key="1">
    <citation type="submission" date="2015-11" db="EMBL/GenBank/DDBJ databases">
        <authorList>
            <person name="Anvar S.Y."/>
        </authorList>
    </citation>
    <scope>NUCLEOTIDE SEQUENCE [LARGE SCALE GENOMIC DNA]</scope>
</reference>
<organism evidence="8 9">
    <name type="scientific">Helicobacter typhlonius</name>
    <dbReference type="NCBI Taxonomy" id="76936"/>
    <lineage>
        <taxon>Bacteria</taxon>
        <taxon>Pseudomonadati</taxon>
        <taxon>Campylobacterota</taxon>
        <taxon>Epsilonproteobacteria</taxon>
        <taxon>Campylobacterales</taxon>
        <taxon>Helicobacteraceae</taxon>
        <taxon>Helicobacter</taxon>
    </lineage>
</organism>
<dbReference type="Gene3D" id="3.40.1280.10">
    <property type="match status" value="1"/>
</dbReference>
<keyword evidence="1 6" id="KW-0963">Cytoplasm</keyword>
<name>A0A0S4PTE8_9HELI</name>
<dbReference type="GO" id="GO:0141102">
    <property type="term" value="F:tRNA (5-carboxymethylaminomethyluridine(34)-2'-O)-methyltransferase activity"/>
    <property type="evidence" value="ECO:0007669"/>
    <property type="project" value="RHEA"/>
</dbReference>
<feature type="binding site" evidence="6">
    <location>
        <position position="163"/>
    </location>
    <ligand>
        <name>S-adenosyl-L-methionine</name>
        <dbReference type="ChEBI" id="CHEBI:59789"/>
    </ligand>
</feature>
<dbReference type="GO" id="GO:0141098">
    <property type="term" value="F:tRNA (cytidine(34)-2'-O)-methyltransferase activity"/>
    <property type="evidence" value="ECO:0007669"/>
    <property type="project" value="RHEA"/>
</dbReference>
<comment type="subcellular location">
    <subcellularLocation>
        <location evidence="6">Cytoplasm</location>
    </subcellularLocation>
</comment>
<dbReference type="InterPro" id="IPR016914">
    <property type="entry name" value="TrmL"/>
</dbReference>
<dbReference type="KEGG" id="hty:BN2458_PEG0647"/>
<evidence type="ECO:0000259" key="7">
    <source>
        <dbReference type="Pfam" id="PF00588"/>
    </source>
</evidence>
<comment type="similarity">
    <text evidence="6">Belongs to the class IV-like SAM-binding methyltransferase superfamily. RNA methyltransferase TrmH family. TrmL subfamily.</text>
</comment>
<comment type="caution">
    <text evidence="6">Lacks conserved residue(s) required for the propagation of feature annotation.</text>
</comment>
<protein>
    <recommendedName>
        <fullName evidence="6">Putative tRNA (cytidine(34)-2'-O)-methyltransferase</fullName>
        <ecNumber evidence="6">2.1.1.207</ecNumber>
    </recommendedName>
    <alternativeName>
        <fullName evidence="6">tRNA (cytidine/uridine-2'-O-)-methyltransferase</fullName>
    </alternativeName>
</protein>
<comment type="function">
    <text evidence="6">Could methylate the ribose at the nucleotide 34 wobble position in tRNA.</text>
</comment>
<evidence type="ECO:0000256" key="2">
    <source>
        <dbReference type="ARBA" id="ARBA00022603"/>
    </source>
</evidence>
<gene>
    <name evidence="8" type="ORF">BN2458_PEG0647</name>
</gene>
<dbReference type="CDD" id="cd18094">
    <property type="entry name" value="SpoU-like_TrmL"/>
    <property type="match status" value="1"/>
</dbReference>
<evidence type="ECO:0000256" key="5">
    <source>
        <dbReference type="ARBA" id="ARBA00022694"/>
    </source>
</evidence>
<keyword evidence="5 6" id="KW-0819">tRNA processing</keyword>
<accession>A0A0S4PTE8</accession>
<feature type="binding site" evidence="6">
    <location>
        <position position="171"/>
    </location>
    <ligand>
        <name>S-adenosyl-L-methionine</name>
        <dbReference type="ChEBI" id="CHEBI:59789"/>
    </ligand>
</feature>
<sequence length="195" mass="22437">MKVFKLEAQICVFAFVFWSNPQESFAMISTCFKKNLKRIKMAFHIVLIQPQIPQNTGNIGRLCVATDSILHLIHPLGFSTSQKELKRAGLDYWQHLQVYEWENLEMFWAHYEVDKHHFFFTTKAQSTHYEADMSEGGFLYFGREDAGISSDILHTYKGQTYKLPMVAGVRSINLATSVGAALYEGVRQSQCYMGF</sequence>
<dbReference type="GO" id="GO:0005737">
    <property type="term" value="C:cytoplasm"/>
    <property type="evidence" value="ECO:0007669"/>
    <property type="project" value="UniProtKB-SubCell"/>
</dbReference>
<comment type="catalytic activity">
    <reaction evidence="6">
        <text>cytidine(34) in tRNA + S-adenosyl-L-methionine = 2'-O-methylcytidine(34) in tRNA + S-adenosyl-L-homocysteine + H(+)</text>
        <dbReference type="Rhea" id="RHEA:43084"/>
        <dbReference type="Rhea" id="RHEA-COMP:10331"/>
        <dbReference type="Rhea" id="RHEA-COMP:10332"/>
        <dbReference type="ChEBI" id="CHEBI:15378"/>
        <dbReference type="ChEBI" id="CHEBI:57856"/>
        <dbReference type="ChEBI" id="CHEBI:59789"/>
        <dbReference type="ChEBI" id="CHEBI:74495"/>
        <dbReference type="ChEBI" id="CHEBI:82748"/>
        <dbReference type="EC" id="2.1.1.207"/>
    </reaction>
</comment>
<dbReference type="EC" id="2.1.1.207" evidence="6"/>
<dbReference type="PANTHER" id="PTHR42971">
    <property type="entry name" value="TRNA (CYTIDINE(34)-2'-O)-METHYLTRANSFERASE"/>
    <property type="match status" value="1"/>
</dbReference>
<dbReference type="InterPro" id="IPR029028">
    <property type="entry name" value="Alpha/beta_knot_MTases"/>
</dbReference>